<feature type="region of interest" description="Disordered" evidence="1">
    <location>
        <begin position="80"/>
        <end position="106"/>
    </location>
</feature>
<accession>A0AAV9XIF8</accession>
<proteinExistence type="predicted"/>
<feature type="region of interest" description="Disordered" evidence="1">
    <location>
        <begin position="1"/>
        <end position="22"/>
    </location>
</feature>
<dbReference type="AlphaFoldDB" id="A0AAV9XIF8"/>
<evidence type="ECO:0000313" key="3">
    <source>
        <dbReference type="Proteomes" id="UP001365542"/>
    </source>
</evidence>
<dbReference type="Proteomes" id="UP001365542">
    <property type="component" value="Unassembled WGS sequence"/>
</dbReference>
<feature type="compositionally biased region" description="Polar residues" evidence="1">
    <location>
        <begin position="1"/>
        <end position="11"/>
    </location>
</feature>
<gene>
    <name evidence="2" type="ORF">TWF694_007189</name>
</gene>
<dbReference type="EMBL" id="JAVHJO010000003">
    <property type="protein sequence ID" value="KAK6541376.1"/>
    <property type="molecule type" value="Genomic_DNA"/>
</dbReference>
<comment type="caution">
    <text evidence="2">The sequence shown here is derived from an EMBL/GenBank/DDBJ whole genome shotgun (WGS) entry which is preliminary data.</text>
</comment>
<organism evidence="2 3">
    <name type="scientific">Orbilia ellipsospora</name>
    <dbReference type="NCBI Taxonomy" id="2528407"/>
    <lineage>
        <taxon>Eukaryota</taxon>
        <taxon>Fungi</taxon>
        <taxon>Dikarya</taxon>
        <taxon>Ascomycota</taxon>
        <taxon>Pezizomycotina</taxon>
        <taxon>Orbiliomycetes</taxon>
        <taxon>Orbiliales</taxon>
        <taxon>Orbiliaceae</taxon>
        <taxon>Orbilia</taxon>
    </lineage>
</organism>
<feature type="compositionally biased region" description="Basic and acidic residues" evidence="1">
    <location>
        <begin position="80"/>
        <end position="103"/>
    </location>
</feature>
<protein>
    <submittedName>
        <fullName evidence="2">Uncharacterized protein</fullName>
    </submittedName>
</protein>
<name>A0AAV9XIF8_9PEZI</name>
<sequence length="816" mass="91969">MRKRSQNNATASLVAPQDQHESLFRASQKPDAGVKDFVSFGGLLDTSTSVWKYCSSKHKPSTTSLKHKWVLTNHAIRKSRGENTVDTERARSKTRTASRDHCRSRSRPVYLAQAPVSRLRARSLSRLRVRSQRKRFLKKEKLNFVSQSRQSLRRIISIPKLSKSKTSVVEQRYSDDDCTRKYGRNRGHTEGAQGGSTSATSGDRLAKSSSQKESPQDTRRRSSQNFKRRKKIPDEFSDGEDEDVGNTSRSANRSSSSKEYACPFFKAYPSLHMSCRDSGWIERRKVKDHLKRYHYNGNAPSEIQHSHAWDDWYRYIVKDTDRESRAIPNSDPNFVKILCFLLRASEELEGQEAPCFGTRMLKLLQHAQRNPTETEYIIRGISAILDRPYESVSIGPETFSSDISTLPPNFESRLHNPELQFVPESVYSPLHWPTSGEGSIPIASALSEATIPNPEHATNFGDTNSQYLVLTAAPACNEPRQGAEVWQLTPIVAHSSPDANDNIGEWVRSGDHVFNPTAFNATVNELIVISQDTPCENVRARNRETSIIHADPESGFSLQDLGITIQPPDGFVDPKQMQISKIESLPCATEHPNTSLGGISPTQFFAKVSPNSNDAMPAPAFVQPCRRLKDMKRKRPRAESVENILIPTYDSRFSALPTPSPSVLSKAGSSALMTPSLLTPFTANTTCSNSSFSASTHMILVISDRRPEMFKFTGSIANSIDDFIDWISFNFGFNFSDFTREFWFMNDGIPLYNKKAVLAQLEDFWDESGDMFFNKAIPWFWIDVPCRCFTSRPTRPTAELRLSKEAFFFDSADGIF</sequence>
<keyword evidence="3" id="KW-1185">Reference proteome</keyword>
<feature type="region of interest" description="Disordered" evidence="1">
    <location>
        <begin position="163"/>
        <end position="255"/>
    </location>
</feature>
<evidence type="ECO:0000313" key="2">
    <source>
        <dbReference type="EMBL" id="KAK6541376.1"/>
    </source>
</evidence>
<feature type="compositionally biased region" description="Acidic residues" evidence="1">
    <location>
        <begin position="235"/>
        <end position="244"/>
    </location>
</feature>
<evidence type="ECO:0000256" key="1">
    <source>
        <dbReference type="SAM" id="MobiDB-lite"/>
    </source>
</evidence>
<reference evidence="2 3" key="1">
    <citation type="submission" date="2019-10" db="EMBL/GenBank/DDBJ databases">
        <authorList>
            <person name="Palmer J.M."/>
        </authorList>
    </citation>
    <scope>NUCLEOTIDE SEQUENCE [LARGE SCALE GENOMIC DNA]</scope>
    <source>
        <strain evidence="2 3">TWF694</strain>
    </source>
</reference>